<feature type="non-terminal residue" evidence="1">
    <location>
        <position position="1"/>
    </location>
</feature>
<evidence type="ECO:0000313" key="2">
    <source>
        <dbReference type="Proteomes" id="UP001145114"/>
    </source>
</evidence>
<proteinExistence type="predicted"/>
<organism evidence="1 2">
    <name type="scientific">Spiromyces aspiralis</name>
    <dbReference type="NCBI Taxonomy" id="68401"/>
    <lineage>
        <taxon>Eukaryota</taxon>
        <taxon>Fungi</taxon>
        <taxon>Fungi incertae sedis</taxon>
        <taxon>Zoopagomycota</taxon>
        <taxon>Kickxellomycotina</taxon>
        <taxon>Kickxellomycetes</taxon>
        <taxon>Kickxellales</taxon>
        <taxon>Kickxellaceae</taxon>
        <taxon>Spiromyces</taxon>
    </lineage>
</organism>
<name>A0ACC1HNH6_9FUNG</name>
<dbReference type="EMBL" id="JAMZIH010003459">
    <property type="protein sequence ID" value="KAJ1676812.1"/>
    <property type="molecule type" value="Genomic_DNA"/>
</dbReference>
<dbReference type="Proteomes" id="UP001145114">
    <property type="component" value="Unassembled WGS sequence"/>
</dbReference>
<feature type="non-terminal residue" evidence="1">
    <location>
        <position position="106"/>
    </location>
</feature>
<reference evidence="1" key="1">
    <citation type="submission" date="2022-06" db="EMBL/GenBank/DDBJ databases">
        <title>Phylogenomic reconstructions and comparative analyses of Kickxellomycotina fungi.</title>
        <authorList>
            <person name="Reynolds N.K."/>
            <person name="Stajich J.E."/>
            <person name="Barry K."/>
            <person name="Grigoriev I.V."/>
            <person name="Crous P."/>
            <person name="Smith M.E."/>
        </authorList>
    </citation>
    <scope>NUCLEOTIDE SEQUENCE</scope>
    <source>
        <strain evidence="1">RSA 2271</strain>
    </source>
</reference>
<gene>
    <name evidence="1" type="ORF">EV182_007458</name>
</gene>
<comment type="caution">
    <text evidence="1">The sequence shown here is derived from an EMBL/GenBank/DDBJ whole genome shotgun (WGS) entry which is preliminary data.</text>
</comment>
<accession>A0ACC1HNH6</accession>
<keyword evidence="2" id="KW-1185">Reference proteome</keyword>
<sequence length="106" mass="12212">LYSGTSGVRPGRHRSDSVFSQRSEASLWIPKSEPATKKQVKNDFAQRRIAILSRVHRVISLHHSREVYGLPPRVTRERKSRMPMRYRCHFCAFMGGQDPSVLIASY</sequence>
<protein>
    <submittedName>
        <fullName evidence="1">Uncharacterized protein</fullName>
    </submittedName>
</protein>
<evidence type="ECO:0000313" key="1">
    <source>
        <dbReference type="EMBL" id="KAJ1676812.1"/>
    </source>
</evidence>